<dbReference type="EMBL" id="CP088156">
    <property type="protein sequence ID" value="UFZ05960.1"/>
    <property type="molecule type" value="Genomic_DNA"/>
</dbReference>
<keyword evidence="4" id="KW-1185">Reference proteome</keyword>
<dbReference type="InterPro" id="IPR051918">
    <property type="entry name" value="STPP_CPPED1"/>
</dbReference>
<dbReference type="InterPro" id="IPR004843">
    <property type="entry name" value="Calcineurin-like_PHP"/>
</dbReference>
<dbReference type="Gene3D" id="3.60.21.10">
    <property type="match status" value="1"/>
</dbReference>
<keyword evidence="1" id="KW-0732">Signal</keyword>
<dbReference type="SUPFAM" id="SSF56300">
    <property type="entry name" value="Metallo-dependent phosphatases"/>
    <property type="match status" value="1"/>
</dbReference>
<dbReference type="Pfam" id="PF00149">
    <property type="entry name" value="Metallophos"/>
    <property type="match status" value="1"/>
</dbReference>
<protein>
    <submittedName>
        <fullName evidence="3">Metallophosphoesterase</fullName>
    </submittedName>
</protein>
<dbReference type="InterPro" id="IPR029052">
    <property type="entry name" value="Metallo-depent_PP-like"/>
</dbReference>
<organism evidence="3 4">
    <name type="scientific">Bradyrhizobium ontarionense</name>
    <dbReference type="NCBI Taxonomy" id="2898149"/>
    <lineage>
        <taxon>Bacteria</taxon>
        <taxon>Pseudomonadati</taxon>
        <taxon>Pseudomonadota</taxon>
        <taxon>Alphaproteobacteria</taxon>
        <taxon>Hyphomicrobiales</taxon>
        <taxon>Nitrobacteraceae</taxon>
        <taxon>Bradyrhizobium</taxon>
    </lineage>
</organism>
<feature type="domain" description="Calcineurin-like phosphoesterase" evidence="2">
    <location>
        <begin position="25"/>
        <end position="228"/>
    </location>
</feature>
<feature type="chain" id="PRO_5045306378" evidence="1">
    <location>
        <begin position="23"/>
        <end position="454"/>
    </location>
</feature>
<evidence type="ECO:0000313" key="4">
    <source>
        <dbReference type="Proteomes" id="UP001431010"/>
    </source>
</evidence>
<accession>A0ABY3REU7</accession>
<gene>
    <name evidence="3" type="ORF">LQG66_06520</name>
</gene>
<dbReference type="Proteomes" id="UP001431010">
    <property type="component" value="Chromosome"/>
</dbReference>
<dbReference type="RefSeq" id="WP_231324572.1">
    <property type="nucleotide sequence ID" value="NZ_CP088156.1"/>
</dbReference>
<dbReference type="PANTHER" id="PTHR43143:SF1">
    <property type="entry name" value="SERINE_THREONINE-PROTEIN PHOSPHATASE CPPED1"/>
    <property type="match status" value="1"/>
</dbReference>
<dbReference type="PANTHER" id="PTHR43143">
    <property type="entry name" value="METALLOPHOSPHOESTERASE, CALCINEURIN SUPERFAMILY"/>
    <property type="match status" value="1"/>
</dbReference>
<reference evidence="3" key="1">
    <citation type="journal article" date="2024" name="Antonie Van Leeuwenhoek">
        <title>Bradyrhizobium ontarionense sp. nov., a novel bacterial symbiont isolated from Aeschynomene indica (Indian jointvetch), harbours photosynthesis, nitrogen fixation and nitrous oxide (N2O) reductase genes.</title>
        <authorList>
            <person name="Bromfield E.S.P."/>
            <person name="Cloutier S."/>
        </authorList>
    </citation>
    <scope>NUCLEOTIDE SEQUENCE</scope>
    <source>
        <strain evidence="3">A19</strain>
    </source>
</reference>
<evidence type="ECO:0000259" key="2">
    <source>
        <dbReference type="Pfam" id="PF00149"/>
    </source>
</evidence>
<name>A0ABY3REU7_9BRAD</name>
<proteinExistence type="predicted"/>
<evidence type="ECO:0000313" key="3">
    <source>
        <dbReference type="EMBL" id="UFZ05960.1"/>
    </source>
</evidence>
<sequence length="454" mass="49332">MSAFSLALLPLLLVGASWPAWADIKIGIIGDQTGAADLDKSYAVLQQGVDALRRELPDVVLHAGDLIESLQTPEQIAARFAQASAILGRLGAPWYLTAGDHDVSPPNFVQDSPDRSREVLFRQLYGRLNPSVQKRLYYSFDVKDYHFIVLYSSEALDTDPRWGNVFYAGISDEQYDWLAKDLELHAGSRGIFVLLHQPLWYMWSTWDRVHRLLAGYPTRAVIAGHFHYHQADLRIDNIAYQVVGATGGDTKQGSANAGQLQHVTMLTARDDGSLDFRMIPLAPYTQIGWTSRTIMDRIQAQDVLLGNLFSFATDSPVFIKNGQLVANCDSAAPARLVLGHLGNADAVPVDVSLDITAPDMSVTGTFDPQLCAQMLGPLSCRMKASAGVAVSNNSVVQLAEFPPPPPLWTGVVKTSGAAPPPTTPIGVTVTMSFVADNQRFALSRAAATTVKACN</sequence>
<feature type="signal peptide" evidence="1">
    <location>
        <begin position="1"/>
        <end position="22"/>
    </location>
</feature>
<evidence type="ECO:0000256" key="1">
    <source>
        <dbReference type="SAM" id="SignalP"/>
    </source>
</evidence>